<dbReference type="PROSITE" id="PS50235">
    <property type="entry name" value="USP_3"/>
    <property type="match status" value="1"/>
</dbReference>
<keyword evidence="5" id="KW-0677">Repeat</keyword>
<dbReference type="InterPro" id="IPR001394">
    <property type="entry name" value="Peptidase_C19_UCH"/>
</dbReference>
<dbReference type="GO" id="GO:0047499">
    <property type="term" value="F:calcium-independent phospholipase A2 activity"/>
    <property type="evidence" value="ECO:0007669"/>
    <property type="project" value="InterPro"/>
</dbReference>
<dbReference type="CDD" id="cd07212">
    <property type="entry name" value="Pat_PNPLA9"/>
    <property type="match status" value="1"/>
</dbReference>
<feature type="compositionally biased region" description="Low complexity" evidence="14">
    <location>
        <begin position="1917"/>
        <end position="1933"/>
    </location>
</feature>
<accession>A0A7R9KHS1</accession>
<feature type="compositionally biased region" description="Low complexity" evidence="14">
    <location>
        <begin position="2207"/>
        <end position="2229"/>
    </location>
</feature>
<dbReference type="GO" id="GO:0006396">
    <property type="term" value="P:RNA processing"/>
    <property type="evidence" value="ECO:0007669"/>
    <property type="project" value="InterPro"/>
</dbReference>
<evidence type="ECO:0000256" key="1">
    <source>
        <dbReference type="ARBA" id="ARBA00004175"/>
    </source>
</evidence>
<dbReference type="InterPro" id="IPR038765">
    <property type="entry name" value="Papain-like_cys_pep_sf"/>
</dbReference>
<dbReference type="GO" id="GO:0044231">
    <property type="term" value="C:host cell presynaptic membrane"/>
    <property type="evidence" value="ECO:0007669"/>
    <property type="project" value="UniProtKB-KW"/>
</dbReference>
<dbReference type="EC" id="3.1.1.4" evidence="2"/>
<evidence type="ECO:0000256" key="8">
    <source>
        <dbReference type="ARBA" id="ARBA00023043"/>
    </source>
</evidence>
<dbReference type="InterPro" id="IPR002641">
    <property type="entry name" value="PNPLA_dom"/>
</dbReference>
<evidence type="ECO:0000256" key="11">
    <source>
        <dbReference type="ARBA" id="ARBA00023422"/>
    </source>
</evidence>
<dbReference type="FunFam" id="3.90.70.10:FF:000119">
    <property type="entry name" value="Ubiquitin specific peptidase 36"/>
    <property type="match status" value="1"/>
</dbReference>
<feature type="repeat" description="ANK" evidence="12">
    <location>
        <begin position="155"/>
        <end position="176"/>
    </location>
</feature>
<feature type="compositionally biased region" description="Basic residues" evidence="14">
    <location>
        <begin position="2667"/>
        <end position="2680"/>
    </location>
</feature>
<dbReference type="SMART" id="SM00248">
    <property type="entry name" value="ANK"/>
    <property type="match status" value="6"/>
</dbReference>
<dbReference type="SUPFAM" id="SSF48403">
    <property type="entry name" value="Ankyrin repeat"/>
    <property type="match status" value="1"/>
</dbReference>
<dbReference type="PROSITE" id="PS50297">
    <property type="entry name" value="ANK_REP_REGION"/>
    <property type="match status" value="2"/>
</dbReference>
<dbReference type="GO" id="GO:0016579">
    <property type="term" value="P:protein deubiquitination"/>
    <property type="evidence" value="ECO:0007669"/>
    <property type="project" value="InterPro"/>
</dbReference>
<keyword evidence="7" id="KW-0638">Presynaptic neurotoxin</keyword>
<dbReference type="OrthoDB" id="10021675at2759"/>
<evidence type="ECO:0000256" key="4">
    <source>
        <dbReference type="ARBA" id="ARBA00022537"/>
    </source>
</evidence>
<feature type="region of interest" description="Disordered" evidence="14">
    <location>
        <begin position="2315"/>
        <end position="2495"/>
    </location>
</feature>
<dbReference type="Pfam" id="PF01734">
    <property type="entry name" value="Patatin"/>
    <property type="match status" value="1"/>
</dbReference>
<dbReference type="GO" id="GO:0052816">
    <property type="term" value="F:long-chain fatty acyl-CoA hydrolase activity"/>
    <property type="evidence" value="ECO:0007669"/>
    <property type="project" value="TreeGrafter"/>
</dbReference>
<feature type="region of interest" description="Disordered" evidence="14">
    <location>
        <begin position="2633"/>
        <end position="2680"/>
    </location>
</feature>
<dbReference type="SUPFAM" id="SSF52151">
    <property type="entry name" value="FabD/lysophospholipase-like"/>
    <property type="match status" value="1"/>
</dbReference>
<dbReference type="PROSITE" id="PS00973">
    <property type="entry name" value="USP_2"/>
    <property type="match status" value="1"/>
</dbReference>
<evidence type="ECO:0000256" key="14">
    <source>
        <dbReference type="SAM" id="MobiDB-lite"/>
    </source>
</evidence>
<feature type="region of interest" description="Disordered" evidence="14">
    <location>
        <begin position="2556"/>
        <end position="2581"/>
    </location>
</feature>
<feature type="region of interest" description="Disordered" evidence="14">
    <location>
        <begin position="789"/>
        <end position="813"/>
    </location>
</feature>
<dbReference type="PANTHER" id="PTHR24139:SF34">
    <property type="entry name" value="85_88 KDA CALCIUM-INDEPENDENT PHOSPHOLIPASE A2"/>
    <property type="match status" value="1"/>
</dbReference>
<feature type="region of interest" description="Disordered" evidence="14">
    <location>
        <begin position="1835"/>
        <end position="1942"/>
    </location>
</feature>
<feature type="compositionally biased region" description="Polar residues" evidence="14">
    <location>
        <begin position="1963"/>
        <end position="1975"/>
    </location>
</feature>
<evidence type="ECO:0000259" key="15">
    <source>
        <dbReference type="PROSITE" id="PS50235"/>
    </source>
</evidence>
<feature type="compositionally biased region" description="Basic residues" evidence="14">
    <location>
        <begin position="804"/>
        <end position="813"/>
    </location>
</feature>
<dbReference type="GO" id="GO:0016042">
    <property type="term" value="P:lipid catabolic process"/>
    <property type="evidence" value="ECO:0007669"/>
    <property type="project" value="UniProtKB-UniRule"/>
</dbReference>
<keyword evidence="18" id="KW-1185">Reference proteome</keyword>
<evidence type="ECO:0000259" key="16">
    <source>
        <dbReference type="PROSITE" id="PS51635"/>
    </source>
</evidence>
<feature type="region of interest" description="Disordered" evidence="14">
    <location>
        <begin position="2207"/>
        <end position="2290"/>
    </location>
</feature>
<dbReference type="EMBL" id="OC855413">
    <property type="protein sequence ID" value="CAD7621939.1"/>
    <property type="molecule type" value="Genomic_DNA"/>
</dbReference>
<feature type="region of interest" description="Disordered" evidence="14">
    <location>
        <begin position="943"/>
        <end position="1040"/>
    </location>
</feature>
<feature type="active site" description="Nucleophile" evidence="13">
    <location>
        <position position="501"/>
    </location>
</feature>
<evidence type="ECO:0000256" key="2">
    <source>
        <dbReference type="ARBA" id="ARBA00013278"/>
    </source>
</evidence>
<dbReference type="GO" id="GO:0005739">
    <property type="term" value="C:mitochondrion"/>
    <property type="evidence" value="ECO:0007669"/>
    <property type="project" value="TreeGrafter"/>
</dbReference>
<dbReference type="InterPro" id="IPR036770">
    <property type="entry name" value="Ankyrin_rpt-contain_sf"/>
</dbReference>
<feature type="compositionally biased region" description="Pro residues" evidence="14">
    <location>
        <begin position="1852"/>
        <end position="1865"/>
    </location>
</feature>
<dbReference type="PROSITE" id="PS00972">
    <property type="entry name" value="USP_1"/>
    <property type="match status" value="1"/>
</dbReference>
<dbReference type="CDD" id="cd02661">
    <property type="entry name" value="Peptidase_C19E"/>
    <property type="match status" value="1"/>
</dbReference>
<evidence type="ECO:0000256" key="3">
    <source>
        <dbReference type="ARBA" id="ARBA00022483"/>
    </source>
</evidence>
<feature type="repeat" description="ANK" evidence="12">
    <location>
        <begin position="293"/>
        <end position="325"/>
    </location>
</feature>
<feature type="compositionally biased region" description="Basic and acidic residues" evidence="14">
    <location>
        <begin position="2355"/>
        <end position="2369"/>
    </location>
</feature>
<dbReference type="GO" id="GO:0044218">
    <property type="term" value="C:other organism cell membrane"/>
    <property type="evidence" value="ECO:0007669"/>
    <property type="project" value="UniProtKB-KW"/>
</dbReference>
<feature type="domain" description="USP" evidence="15">
    <location>
        <begin position="1501"/>
        <end position="1798"/>
    </location>
</feature>
<dbReference type="Gene3D" id="1.25.40.20">
    <property type="entry name" value="Ankyrin repeat-containing domain"/>
    <property type="match status" value="2"/>
</dbReference>
<feature type="region of interest" description="Disordered" evidence="14">
    <location>
        <begin position="2038"/>
        <end position="2127"/>
    </location>
</feature>
<feature type="short sequence motif" description="GXSXG" evidence="13">
    <location>
        <begin position="499"/>
        <end position="503"/>
    </location>
</feature>
<dbReference type="GO" id="GO:2000304">
    <property type="term" value="P:positive regulation of ceramide biosynthetic process"/>
    <property type="evidence" value="ECO:0007669"/>
    <property type="project" value="TreeGrafter"/>
</dbReference>
<feature type="compositionally biased region" description="Basic and acidic residues" evidence="14">
    <location>
        <begin position="1027"/>
        <end position="1040"/>
    </location>
</feature>
<reference evidence="17" key="1">
    <citation type="submission" date="2020-11" db="EMBL/GenBank/DDBJ databases">
        <authorList>
            <person name="Tran Van P."/>
        </authorList>
    </citation>
    <scope>NUCLEOTIDE SEQUENCE</scope>
</reference>
<dbReference type="Proteomes" id="UP000759131">
    <property type="component" value="Unassembled WGS sequence"/>
</dbReference>
<keyword evidence="8 12" id="KW-0040">ANK repeat</keyword>
<feature type="compositionally biased region" description="Low complexity" evidence="14">
    <location>
        <begin position="2156"/>
        <end position="2168"/>
    </location>
</feature>
<feature type="compositionally biased region" description="Polar residues" evidence="14">
    <location>
        <begin position="2094"/>
        <end position="2118"/>
    </location>
</feature>
<dbReference type="InterPro" id="IPR018200">
    <property type="entry name" value="USP_CS"/>
</dbReference>
<evidence type="ECO:0000256" key="10">
    <source>
        <dbReference type="ARBA" id="ARBA00023298"/>
    </source>
</evidence>
<dbReference type="PROSITE" id="PS51635">
    <property type="entry name" value="PNPLA"/>
    <property type="match status" value="1"/>
</dbReference>
<keyword evidence="7" id="KW-0528">Neurotoxin</keyword>
<keyword evidence="13" id="KW-0442">Lipid degradation</keyword>
<dbReference type="GO" id="GO:0006887">
    <property type="term" value="P:exocytosis"/>
    <property type="evidence" value="ECO:0007669"/>
    <property type="project" value="UniProtKB-KW"/>
</dbReference>
<keyword evidence="10" id="KW-1053">Target membrane</keyword>
<evidence type="ECO:0000256" key="6">
    <source>
        <dbReference type="ARBA" id="ARBA00022801"/>
    </source>
</evidence>
<feature type="short sequence motif" description="GXGXXG" evidence="13">
    <location>
        <begin position="467"/>
        <end position="472"/>
    </location>
</feature>
<keyword evidence="6 13" id="KW-0378">Hydrolase</keyword>
<organism evidence="17">
    <name type="scientific">Medioppia subpectinata</name>
    <dbReference type="NCBI Taxonomy" id="1979941"/>
    <lineage>
        <taxon>Eukaryota</taxon>
        <taxon>Metazoa</taxon>
        <taxon>Ecdysozoa</taxon>
        <taxon>Arthropoda</taxon>
        <taxon>Chelicerata</taxon>
        <taxon>Arachnida</taxon>
        <taxon>Acari</taxon>
        <taxon>Acariformes</taxon>
        <taxon>Sarcoptiformes</taxon>
        <taxon>Oribatida</taxon>
        <taxon>Brachypylina</taxon>
        <taxon>Oppioidea</taxon>
        <taxon>Oppiidae</taxon>
        <taxon>Medioppia</taxon>
    </lineage>
</organism>
<feature type="compositionally biased region" description="Low complexity" evidence="14">
    <location>
        <begin position="2063"/>
        <end position="2093"/>
    </location>
</feature>
<keyword evidence="4" id="KW-1052">Target cell membrane</keyword>
<feature type="compositionally biased region" description="Low complexity" evidence="14">
    <location>
        <begin position="1878"/>
        <end position="1894"/>
    </location>
</feature>
<dbReference type="Pfam" id="PF00443">
    <property type="entry name" value="UCH"/>
    <property type="match status" value="1"/>
</dbReference>
<feature type="compositionally biased region" description="Polar residues" evidence="14">
    <location>
        <begin position="2278"/>
        <end position="2290"/>
    </location>
</feature>
<feature type="compositionally biased region" description="Polar residues" evidence="14">
    <location>
        <begin position="2566"/>
        <end position="2577"/>
    </location>
</feature>
<dbReference type="PROSITE" id="PS50088">
    <property type="entry name" value="ANK_REPEAT"/>
    <property type="match status" value="3"/>
</dbReference>
<feature type="compositionally biased region" description="Basic residues" evidence="14">
    <location>
        <begin position="2442"/>
        <end position="2463"/>
    </location>
</feature>
<feature type="repeat" description="ANK" evidence="12">
    <location>
        <begin position="326"/>
        <end position="358"/>
    </location>
</feature>
<gene>
    <name evidence="17" type="ORF">OSB1V03_LOCUS2408</name>
</gene>
<dbReference type="InterPro" id="IPR016035">
    <property type="entry name" value="Acyl_Trfase/lysoPLipase"/>
</dbReference>
<keyword evidence="9 13" id="KW-0443">Lipid metabolism</keyword>
<feature type="region of interest" description="Disordered" evidence="14">
    <location>
        <begin position="1963"/>
        <end position="1984"/>
    </location>
</feature>
<keyword evidence="10" id="KW-0472">Membrane</keyword>
<dbReference type="EMBL" id="CAJPIZ010000838">
    <property type="protein sequence ID" value="CAG2102369.1"/>
    <property type="molecule type" value="Genomic_DNA"/>
</dbReference>
<feature type="compositionally biased region" description="Low complexity" evidence="14">
    <location>
        <begin position="2635"/>
        <end position="2645"/>
    </location>
</feature>
<dbReference type="Gene3D" id="3.90.70.10">
    <property type="entry name" value="Cysteine proteinases"/>
    <property type="match status" value="1"/>
</dbReference>
<feature type="short sequence motif" description="DGA/G" evidence="13">
    <location>
        <begin position="634"/>
        <end position="636"/>
    </location>
</feature>
<feature type="active site" description="Proton acceptor" evidence="13">
    <location>
        <position position="634"/>
    </location>
</feature>
<feature type="compositionally biased region" description="Acidic residues" evidence="14">
    <location>
        <begin position="1006"/>
        <end position="1019"/>
    </location>
</feature>
<evidence type="ECO:0000256" key="12">
    <source>
        <dbReference type="PROSITE-ProRule" id="PRU00023"/>
    </source>
</evidence>
<feature type="region of interest" description="Disordered" evidence="14">
    <location>
        <begin position="1086"/>
        <end position="1178"/>
    </location>
</feature>
<feature type="compositionally biased region" description="Basic residues" evidence="14">
    <location>
        <begin position="2385"/>
        <end position="2394"/>
    </location>
</feature>
<dbReference type="InterPro" id="IPR002110">
    <property type="entry name" value="Ankyrin_rpt"/>
</dbReference>
<dbReference type="Pfam" id="PF12796">
    <property type="entry name" value="Ank_2"/>
    <property type="match status" value="2"/>
</dbReference>
<evidence type="ECO:0000256" key="13">
    <source>
        <dbReference type="PROSITE-ProRule" id="PRU01161"/>
    </source>
</evidence>
<evidence type="ECO:0000256" key="7">
    <source>
        <dbReference type="ARBA" id="ARBA00023028"/>
    </source>
</evidence>
<proteinExistence type="predicted"/>
<dbReference type="InterPro" id="IPR028889">
    <property type="entry name" value="USP"/>
</dbReference>
<dbReference type="InterPro" id="IPR019007">
    <property type="entry name" value="Wbp11/ELF5/Saf1_N"/>
</dbReference>
<dbReference type="Gene3D" id="3.40.1090.10">
    <property type="entry name" value="Cytosolic phospholipase A2 catalytic domain"/>
    <property type="match status" value="1"/>
</dbReference>
<feature type="compositionally biased region" description="Basic residues" evidence="14">
    <location>
        <begin position="2240"/>
        <end position="2249"/>
    </location>
</feature>
<feature type="non-terminal residue" evidence="17">
    <location>
        <position position="1"/>
    </location>
</feature>
<feature type="compositionally biased region" description="Basic residues" evidence="14">
    <location>
        <begin position="2409"/>
        <end position="2422"/>
    </location>
</feature>
<comment type="catalytic activity">
    <reaction evidence="11">
        <text>a 1,2-diacyl-sn-glycero-3-phosphocholine + H2O = a 1-acyl-sn-glycero-3-phosphocholine + a fatty acid + H(+)</text>
        <dbReference type="Rhea" id="RHEA:15801"/>
        <dbReference type="ChEBI" id="CHEBI:15377"/>
        <dbReference type="ChEBI" id="CHEBI:15378"/>
        <dbReference type="ChEBI" id="CHEBI:28868"/>
        <dbReference type="ChEBI" id="CHEBI:57643"/>
        <dbReference type="ChEBI" id="CHEBI:58168"/>
        <dbReference type="EC" id="3.1.1.4"/>
    </reaction>
    <physiologicalReaction direction="left-to-right" evidence="11">
        <dbReference type="Rhea" id="RHEA:15802"/>
    </physiologicalReaction>
</comment>
<feature type="compositionally biased region" description="Basic and acidic residues" evidence="14">
    <location>
        <begin position="2483"/>
        <end position="2495"/>
    </location>
</feature>
<evidence type="ECO:0000313" key="17">
    <source>
        <dbReference type="EMBL" id="CAD7621939.1"/>
    </source>
</evidence>
<evidence type="ECO:0000256" key="5">
    <source>
        <dbReference type="ARBA" id="ARBA00022737"/>
    </source>
</evidence>
<feature type="compositionally biased region" description="Pro residues" evidence="14">
    <location>
        <begin position="991"/>
        <end position="1003"/>
    </location>
</feature>
<name>A0A7R9KHS1_9ACAR</name>
<dbReference type="Pfam" id="PF09429">
    <property type="entry name" value="Wbp11"/>
    <property type="match status" value="1"/>
</dbReference>
<dbReference type="InterPro" id="IPR047148">
    <property type="entry name" value="PLPL9"/>
</dbReference>
<dbReference type="GO" id="GO:0004843">
    <property type="term" value="F:cysteine-type deubiquitinase activity"/>
    <property type="evidence" value="ECO:0007669"/>
    <property type="project" value="InterPro"/>
</dbReference>
<comment type="subcellular location">
    <subcellularLocation>
        <location evidence="1">Target cell membrane</location>
    </subcellularLocation>
</comment>
<feature type="compositionally biased region" description="Low complexity" evidence="14">
    <location>
        <begin position="2344"/>
        <end position="2354"/>
    </location>
</feature>
<keyword evidence="7" id="KW-0800">Toxin</keyword>
<feature type="region of interest" description="Disordered" evidence="14">
    <location>
        <begin position="2140"/>
        <end position="2168"/>
    </location>
</feature>
<evidence type="ECO:0000256" key="9">
    <source>
        <dbReference type="ARBA" id="ARBA00023098"/>
    </source>
</evidence>
<keyword evidence="3" id="KW-0268">Exocytosis</keyword>
<evidence type="ECO:0000313" key="18">
    <source>
        <dbReference type="Proteomes" id="UP000759131"/>
    </source>
</evidence>
<dbReference type="PANTHER" id="PTHR24139">
    <property type="entry name" value="CALCIUM-INDEPENDENT PHOSPHOLIPASE A2"/>
    <property type="match status" value="1"/>
</dbReference>
<feature type="compositionally biased region" description="Pro residues" evidence="14">
    <location>
        <begin position="1148"/>
        <end position="1178"/>
    </location>
</feature>
<protein>
    <recommendedName>
        <fullName evidence="2">phospholipase A2</fullName>
        <ecNumber evidence="2">3.1.1.4</ecNumber>
    </recommendedName>
</protein>
<dbReference type="SUPFAM" id="SSF54001">
    <property type="entry name" value="Cysteine proteinases"/>
    <property type="match status" value="1"/>
</dbReference>
<sequence length="2680" mass="298454">MSYFDRMVNLFRKNVNDYPVFQVVEVKPEDYVHYQVIAREDPLFCYANHIANNEINYEIVVFKDLQSKTAYSLIRCKVRTEVDTYFKSFSEKLPQILLISPNSITNEFLQEFSNYVREHLNQSLTHISAYFGLNEFFRQLTAADEEIINNRCPDSGMTPLHIAVRTGRIATIQALLAYSGFELQHLLLLLLQDELLVNSRNRDNFPPLYLACHNDKPECIIELLKNGADPNGAAIGADDAPGLRELDNNKTVFDSLDTKDMKNGGTPLHWTNTPYCMEVLIEQGCDVDARNFQSETVLHLMVNRNKLSCVITLLSYGADVSAKGPNGNTPLHLAVKAGQVALVQAMVVFGADMNVSNSSGETPRHLAASAKRTPQMDLILYVLHSVGAKRCPTNRSNCTDGCSQSNGSHFNGIPPENSPFKRSAKLYDELLGEVVVKEALNRKKSQQMEVDFDSEPKKRCRVLSLDGGGIRGLILIQILWVLEKMTNKKASEYFDWMSGTSTGGILALLLAMGNSASDCRKLYFKLKDKVFVGLMRPYESEPLEKFLQKALGEDTRMSDIKEPRIMLTATVSDRFPPDLHLFRNYESPNDILGFISRVEPVSDMPKLQEQLVWKTARSSGAAPTYFRPCGAFLDGGLISNNPTLDTLTEIHSINRALNVMNRKSEELNVDIVVSLGTGAIPIKQGQVIDICRPDSIMGVTKTLFSTSALLQLLIEQAAQADGQVVERAKAWCSQINIPYFRVNPPLSEDIPLNETDNTKLVNMLWETTAYVYSLVTDPLEKMGRRSINTTKSGKYMNPTDQHRKEARKRELRKNKKQRLIVRTAVLKGKDPYQIIADMERLDQMEYNVSTPPPLNEKVLKDKRRKMKETWDRLLRLYVSVCYDRRCRRHLFGCPSALPAINKEDHQRFVELKRMEVEYEAKRNQMMKFYESVKSAQEVTIDDIPLPSAMPTDPNLSSGLGSAPMFPNEHSIPQSILKRPHMSSTHMVGPHRTPPGVPPGPPPVLSDGEDDIDDDSDDDEKERNKRIRFSDDPIATEKDSDVNEFLKELDQMEQKSGTSSDDTSKSMQSLPSAVIASLPTPVAAAATTQPPLNAMPPPPSLMTNIQPSGRPPVPPPQMMLFRPPGHQPGMRSSSQPPNMAGLMVGRPPMGGPMPGPPPPGSMRPGGPPPHRMMGGPRPPLMGQPMRPPMGPPSGGGFPGAASALMPGKRDDKKAHVVSDRATIEAKPQLRNLSADATRFTPVALRVKRDDKAVKKSAFAQRRGFGSDMKRYAMTGPDDSSTGLNAPTKGDAYDQFMKEMENILFCTTCGHTCTALPDGSPTDRNQTSREIYIALPHIQHRRSRVLTDPLPPTNWVETRCVCVVCADGVSITTASSRRTDIKPKRWAHISSGSRSSLLLSHVEFEANGDDEDDLMSQKTLQSKYNVLTNDGNNGLFANNVLNNDTIKLNGQLSGKLSANTSPVTNGNSCNDNTGNDGLVAPKQVLFPRERILLEWKEPHKIGSGLTNLGNTCFLNSVLQCLSYSPPLVNYLLYTNDHMQNRCTQVVRQTRSSVDAVKPFNVCRRLKSIAKHFQLGRQEDAHEFLRYVVDNMWKSCLNYYNVQHQKLDPKSKETTAINQIFGGYHRSQVICLSCSAKSNTYDYFMDFMLDIKNVSTLEKALEKFTAPEILQSENAYKCTRCKRKVLARKQFTIYSAPNVATFQFKRFDYNRIFGGKITKPVTYPERLNLRPYMSEAKGPPINYKLSSVLVHLGPTCNSGHYFCYVRNSNNFWYLMDDSRTVQVNQNQALSQQAYVLFYVRVDTDFHKPAPVINGIKIKPALGLSPELQRPDHNRLEAFKNRQNNAPTTIPVRKPVIPPMNAPQTPPDPSKSGQNQLKRKQNSTSKSMNNTVNNNNSNHITKGLVPYASDSSDEDSPKPPASGANAAASSVNHSSPATLHMNGGLNNSNNNNNSFCDKSINNSNNRFSLSTTAGNNSGDSSDKSPQKSMKLENISIKIKTNANQIIPNPKHNKGFANSKSVASNCVPLAPITLKVKATTSSLNKTPPLSLVPYASDSSDEDSPKPPANGANAAASSVNHSSPATLHMNGGLNNNNNNSFCDKSINNSNNRFSSTTAGNNSGDSSDKSPQKSMKLENISIKIKTNANQIIPNPKHNKGFANSSNNNKHLNNNLQNHTSESVASNCVPLAPITLKVKATTSSWHVVESCALRSPSITSNSSTNSVNSTTNEWSVSDCKPEFSGTPRSKHKHRNGKHQTPNGCPATVNGTVSTPVSSAKHRLSQIEPNSGKTAQNPSNIFSSAALSAVNTSAQLSVNHLKDNFDDRSYSNKSVTDSPPKRLSPKKLDSRQSENSNSFAESSADSHQRRDSHFDRRSISSHRSSNDSTNDHKMSKKHDRSHSKSANNSDADDDKNTGSHHKHEKRKKRKHSAEERRLSSGSDDSSSDEKKHKKKKKKKNKKSKKKKHKKRDHSSGSESDADSDANQLQWIERTKETVEKERDITAVSKPEPYVRKWDENVYDLAKKKRIDGSGDAPNHLNSMPLKAPIVANDVHNDTVNGLLKDSHRGFGDKVNSWTGGPSTLDTSIGGEKRFVNDFDDEDYNEEFDRGKTKKVKLKHNEKYQHQMNGNPFQKIASEKHRFNGDFNRNHNNNSNHKDIDRNMGNNLDKSWDKSYHKQRYDHHNSERRH</sequence>
<feature type="compositionally biased region" description="Polar residues" evidence="14">
    <location>
        <begin position="2250"/>
        <end position="2269"/>
    </location>
</feature>
<feature type="domain" description="PNPLA" evidence="16">
    <location>
        <begin position="463"/>
        <end position="647"/>
    </location>
</feature>